<dbReference type="PANTHER" id="PTHR38032">
    <property type="entry name" value="POLYMERASE-RELATED"/>
    <property type="match status" value="1"/>
</dbReference>
<dbReference type="Pfam" id="PF14804">
    <property type="entry name" value="Jag_N"/>
    <property type="match status" value="1"/>
</dbReference>
<dbReference type="InterPro" id="IPR005646">
    <property type="entry name" value="FapA"/>
</dbReference>
<dbReference type="Gene3D" id="3.30.30.80">
    <property type="entry name" value="probable RNA-binding protein from clostridium symbiosum atcc 14940"/>
    <property type="match status" value="1"/>
</dbReference>
<comment type="caution">
    <text evidence="2">The sequence shown here is derived from an EMBL/GenBank/DDBJ whole genome shotgun (WGS) entry which is preliminary data.</text>
</comment>
<dbReference type="Pfam" id="PF03961">
    <property type="entry name" value="FapA"/>
    <property type="match status" value="1"/>
</dbReference>
<dbReference type="InterPro" id="IPR032782">
    <property type="entry name" value="KhpB_N"/>
</dbReference>
<protein>
    <submittedName>
        <fullName evidence="2">FapA family protein</fullName>
    </submittedName>
</protein>
<evidence type="ECO:0000259" key="1">
    <source>
        <dbReference type="SMART" id="SM01245"/>
    </source>
</evidence>
<organism evidence="2 3">
    <name type="scientific">Fredinandcohnia quinoae</name>
    <dbReference type="NCBI Taxonomy" id="2918902"/>
    <lineage>
        <taxon>Bacteria</taxon>
        <taxon>Bacillati</taxon>
        <taxon>Bacillota</taxon>
        <taxon>Bacilli</taxon>
        <taxon>Bacillales</taxon>
        <taxon>Bacillaceae</taxon>
        <taxon>Fredinandcohnia</taxon>
    </lineage>
</organism>
<feature type="domain" description="RNA-binding protein KhpB N-terminal" evidence="1">
    <location>
        <begin position="5"/>
        <end position="56"/>
    </location>
</feature>
<keyword evidence="3" id="KW-1185">Reference proteome</keyword>
<name>A0AAW5DWM7_9BACI</name>
<gene>
    <name evidence="2" type="ORF">MJG50_06895</name>
</gene>
<evidence type="ECO:0000313" key="2">
    <source>
        <dbReference type="EMBL" id="MCH1625050.1"/>
    </source>
</evidence>
<dbReference type="AlphaFoldDB" id="A0AAW5DWM7"/>
<reference evidence="2" key="1">
    <citation type="submission" date="2022-02" db="EMBL/GenBank/DDBJ databases">
        <title>Fredinandcohnia quinoae sp. nov. isolated from Chenopodium quinoa seeds.</title>
        <authorList>
            <person name="Saati-Santamaria Z."/>
            <person name="Flores-Felix J.D."/>
            <person name="Igual J.M."/>
            <person name="Velazquez E."/>
            <person name="Garcia-Fraile P."/>
            <person name="Martinez-Molina E."/>
        </authorList>
    </citation>
    <scope>NUCLEOTIDE SEQUENCE</scope>
    <source>
        <strain evidence="2">SECRCQ15</strain>
    </source>
</reference>
<dbReference type="Pfam" id="PF20250">
    <property type="entry name" value="FapA_N"/>
    <property type="match status" value="1"/>
</dbReference>
<dbReference type="Proteomes" id="UP001431131">
    <property type="component" value="Unassembled WGS sequence"/>
</dbReference>
<dbReference type="EMBL" id="JAKTTI010000007">
    <property type="protein sequence ID" value="MCH1625050.1"/>
    <property type="molecule type" value="Genomic_DNA"/>
</dbReference>
<dbReference type="InterPro" id="IPR038247">
    <property type="entry name" value="Jag_N_dom_sf"/>
</dbReference>
<sequence length="688" mass="75868">MKSIVSKGKDINQAIEIGLGLLETTKDEVTIEIIQNESKGFLGLGTKEGIVKLTKIDKTIKENEVDPFDIMEDIVSDMPEVLENPLNQNEMTDPDIIEATKEIDLLIGKVWVKGGHLYCRSSPTHYPMVTVPNGVKLFKNGQPVTEGTAIISEQDSYEIKVEEKVKETKWSISMDDQRLRVLVKVEPGYKLNRKIVDSEPDDHIELRVDEVREVENTLSYADVLQELESLHVKHGFNQAEIIKAIGVTVPSTFEIATGIKPKPGKDGWVEVKVDMNTSEGLKENEDGRIDFREIKKIPSVDRGQLIAIVHPPVPGEMGYTVTNEPLPAKQTFPILLKTGKGVTVVENKIVATQSGRPVVETRGQLVKVAIMQKLIHEGNVDLASGNIRFTGDVEIRGEVKEGMKVEAEGDLTIYQTVNMATLTSSGAIIAKGTVIGSEVSAGKNNLIIAELGHILGNLHQQITNLIFVIKQLSTSTAFKSSDLSRAGFQPLIRILLEKKFQNLPPLAKKYIDIVKMSENYLQDEEWKEIALVVNKLFLSLTNEVTSLETIAGLSRKMKDLHELSKTPVEPDSYITISNSLNSRLYCSGNILITDKGCINSRVHAGGTLKISGILRGGEVYGRLGVEINEVGAMSGTSTLIAVPDDQKIHINKIMEGSSIKIGNQKYTFSETRYHVKAHLGKDGKIVIQ</sequence>
<dbReference type="PANTHER" id="PTHR38032:SF1">
    <property type="entry name" value="RNA-BINDING PROTEIN KHPB N-TERMINAL DOMAIN-CONTAINING PROTEIN"/>
    <property type="match status" value="1"/>
</dbReference>
<dbReference type="RefSeq" id="WP_240253973.1">
    <property type="nucleotide sequence ID" value="NZ_JAKTTI010000007.1"/>
</dbReference>
<evidence type="ECO:0000313" key="3">
    <source>
        <dbReference type="Proteomes" id="UP001431131"/>
    </source>
</evidence>
<accession>A0AAW5DWM7</accession>
<dbReference type="InterPro" id="IPR046866">
    <property type="entry name" value="FapA_N"/>
</dbReference>
<dbReference type="InterPro" id="IPR046865">
    <property type="entry name" value="FapA_b_solenoid"/>
</dbReference>
<dbReference type="SMART" id="SM01245">
    <property type="entry name" value="Jag_N"/>
    <property type="match status" value="1"/>
</dbReference>
<proteinExistence type="predicted"/>